<evidence type="ECO:0000256" key="6">
    <source>
        <dbReference type="ARBA" id="ARBA00022692"/>
    </source>
</evidence>
<keyword evidence="5" id="KW-0597">Phosphoprotein</keyword>
<sequence>MKNCSHCHLQYPESALKKYIDNGKELYFCCNGCEGVYFLLKESGLDGFYDKLGDNAISPPMSIRNHSLDSFDTLAFAEKYISTKDGLCEVCLILENIHCAACIWLNEKILNAQEGIYEVSINYTNNKARIVFDCSVIKLSRIIELIQSIGYDAYAYDPYIQEIKSKKERKNYYISMVIAIFCTMNIMWIAVAQYSGYFLGMGRDMKDVLNFVSFVLATPVLFYTGRVFFKGAYFGIKNGTFGMDMLVCVGATLTYIYSIYASLSKVGESYFESVAMIITIVFVGKFLEVKSKKNAGDALDKLNSTIPSNVIVLEGENRICKTPQEVKVGDRIEILPGESLALDGILESKEALLDTKAINGESLPSVFLQGKEIFSGYVNTNKSFIYKVCRPFADSLMTRLIRLMEECIAHKPRIQNLANSLSQYFSKIVLGIAMATFLGWYYWIDGTFEHSLMIAISVIVISCPCALALATPIATIVGITEAYKKSLIFKEASFLETMAKADVVLLDKTGTITSGKPEVIEMQKFEEFDKGLLCSFVSASSHPISQSVKKFLGEAKGVINDFAQISSMGIEATSGSKRLLGGNLEYLKMHNVDVSAIDKVGEDMIFAYSVDGKLSALFLLRDTLKKDTKQFINKLKNKGLEIRLLSGDRTEVVTCIAKEAGISNFDHSLMPEDKAKIVDQYHHQGKVVIMVGDGINDALALSKSDIGISMGSGSDIALASSDVVVLDDTLTSLGSAFDIATLTYKTIKQNIFLSVIYNLLMIPLAVLGFIIPLFAALSMSLSSLLVVGNSFRIRK</sequence>
<dbReference type="SUPFAM" id="SSF55008">
    <property type="entry name" value="HMA, heavy metal-associated domain"/>
    <property type="match status" value="1"/>
</dbReference>
<dbReference type="AlphaFoldDB" id="A0AA90TAY3"/>
<dbReference type="PANTHER" id="PTHR43520">
    <property type="entry name" value="ATP7, ISOFORM B"/>
    <property type="match status" value="1"/>
</dbReference>
<evidence type="ECO:0000256" key="8">
    <source>
        <dbReference type="ARBA" id="ARBA00022741"/>
    </source>
</evidence>
<dbReference type="InterPro" id="IPR044492">
    <property type="entry name" value="P_typ_ATPase_HD_dom"/>
</dbReference>
<dbReference type="PRINTS" id="PR00943">
    <property type="entry name" value="CUATPASE"/>
</dbReference>
<keyword evidence="4 17" id="KW-1003">Cell membrane</keyword>
<dbReference type="SUPFAM" id="SSF81653">
    <property type="entry name" value="Calcium ATPase, transduction domain A"/>
    <property type="match status" value="1"/>
</dbReference>
<dbReference type="Gene3D" id="2.70.150.10">
    <property type="entry name" value="Calcium-transporting ATPase, cytoplasmic transduction domain A"/>
    <property type="match status" value="1"/>
</dbReference>
<evidence type="ECO:0000256" key="15">
    <source>
        <dbReference type="ARBA" id="ARBA00040690"/>
    </source>
</evidence>
<dbReference type="RefSeq" id="WP_305516285.1">
    <property type="nucleotide sequence ID" value="NZ_JAUPEV010000001.1"/>
</dbReference>
<comment type="similarity">
    <text evidence="3 17">Belongs to the cation transport ATPase (P-type) (TC 3.A.3) family. Type IB subfamily.</text>
</comment>
<evidence type="ECO:0000256" key="4">
    <source>
        <dbReference type="ARBA" id="ARBA00022475"/>
    </source>
</evidence>
<dbReference type="GO" id="GO:0005507">
    <property type="term" value="F:copper ion binding"/>
    <property type="evidence" value="ECO:0007669"/>
    <property type="project" value="TreeGrafter"/>
</dbReference>
<dbReference type="Gene3D" id="3.40.50.1000">
    <property type="entry name" value="HAD superfamily/HAD-like"/>
    <property type="match status" value="1"/>
</dbReference>
<accession>A0AA90TAY3</accession>
<dbReference type="InterPro" id="IPR023298">
    <property type="entry name" value="ATPase_P-typ_TM_dom_sf"/>
</dbReference>
<dbReference type="NCBIfam" id="TIGR01494">
    <property type="entry name" value="ATPase_P-type"/>
    <property type="match status" value="1"/>
</dbReference>
<evidence type="ECO:0000256" key="9">
    <source>
        <dbReference type="ARBA" id="ARBA00022840"/>
    </source>
</evidence>
<keyword evidence="10" id="KW-1278">Translocase</keyword>
<dbReference type="Pfam" id="PF00403">
    <property type="entry name" value="HMA"/>
    <property type="match status" value="1"/>
</dbReference>
<evidence type="ECO:0000256" key="5">
    <source>
        <dbReference type="ARBA" id="ARBA00022553"/>
    </source>
</evidence>
<comment type="subcellular location">
    <subcellularLocation>
        <location evidence="2 17">Cell membrane</location>
    </subcellularLocation>
    <subcellularLocation>
        <location evidence="1">Endomembrane system</location>
        <topology evidence="1">Multi-pass membrane protein</topology>
    </subcellularLocation>
</comment>
<dbReference type="InterPro" id="IPR027256">
    <property type="entry name" value="P-typ_ATPase_IB"/>
</dbReference>
<evidence type="ECO:0000313" key="21">
    <source>
        <dbReference type="Proteomes" id="UP001177258"/>
    </source>
</evidence>
<dbReference type="InterPro" id="IPR001757">
    <property type="entry name" value="P_typ_ATPase"/>
</dbReference>
<dbReference type="Pfam" id="PF12156">
    <property type="entry name" value="ATPase-cat_bd"/>
    <property type="match status" value="1"/>
</dbReference>
<dbReference type="EMBL" id="JAUYZK010000001">
    <property type="protein sequence ID" value="MDP2538311.1"/>
    <property type="molecule type" value="Genomic_DNA"/>
</dbReference>
<keyword evidence="7 17" id="KW-0479">Metal-binding</keyword>
<dbReference type="SFLD" id="SFLDS00003">
    <property type="entry name" value="Haloacid_Dehalogenase"/>
    <property type="match status" value="1"/>
</dbReference>
<comment type="caution">
    <text evidence="20">The sequence shown here is derived from an EMBL/GenBank/DDBJ whole genome shotgun (WGS) entry which is preliminary data.</text>
</comment>
<dbReference type="Proteomes" id="UP001177258">
    <property type="component" value="Unassembled WGS sequence"/>
</dbReference>
<dbReference type="InterPro" id="IPR023299">
    <property type="entry name" value="ATPase_P-typ_cyto_dom_N"/>
</dbReference>
<proteinExistence type="inferred from homology"/>
<dbReference type="InterPro" id="IPR018303">
    <property type="entry name" value="ATPase_P-typ_P_site"/>
</dbReference>
<dbReference type="Pfam" id="PF00122">
    <property type="entry name" value="E1-E2_ATPase"/>
    <property type="match status" value="1"/>
</dbReference>
<keyword evidence="6 17" id="KW-0812">Transmembrane</keyword>
<gene>
    <name evidence="19" type="ORF">Q5I04_00730</name>
    <name evidence="20" type="ORF">Q5I06_00730</name>
</gene>
<keyword evidence="22" id="KW-1185">Reference proteome</keyword>
<evidence type="ECO:0000259" key="18">
    <source>
        <dbReference type="PROSITE" id="PS50846"/>
    </source>
</evidence>
<evidence type="ECO:0000256" key="3">
    <source>
        <dbReference type="ARBA" id="ARBA00006024"/>
    </source>
</evidence>
<keyword evidence="9 17" id="KW-0067">ATP-binding</keyword>
<protein>
    <recommendedName>
        <fullName evidence="15">Copper-transporting ATPase</fullName>
        <ecNumber evidence="14">7.2.2.9</ecNumber>
    </recommendedName>
</protein>
<comment type="catalytic activity">
    <reaction evidence="16">
        <text>Cu(2+)(in) + ATP + H2O = Cu(2+)(out) + ADP + phosphate + H(+)</text>
        <dbReference type="Rhea" id="RHEA:10376"/>
        <dbReference type="ChEBI" id="CHEBI:15377"/>
        <dbReference type="ChEBI" id="CHEBI:15378"/>
        <dbReference type="ChEBI" id="CHEBI:29036"/>
        <dbReference type="ChEBI" id="CHEBI:30616"/>
        <dbReference type="ChEBI" id="CHEBI:43474"/>
        <dbReference type="ChEBI" id="CHEBI:456216"/>
        <dbReference type="EC" id="7.2.2.9"/>
    </reaction>
</comment>
<dbReference type="CDD" id="cd02079">
    <property type="entry name" value="P-type_ATPase_HM"/>
    <property type="match status" value="1"/>
</dbReference>
<dbReference type="Gene3D" id="3.30.70.100">
    <property type="match status" value="1"/>
</dbReference>
<dbReference type="InterPro" id="IPR008250">
    <property type="entry name" value="ATPase_P-typ_transduc_dom_A_sf"/>
</dbReference>
<evidence type="ECO:0000256" key="2">
    <source>
        <dbReference type="ARBA" id="ARBA00004236"/>
    </source>
</evidence>
<keyword evidence="12 17" id="KW-0472">Membrane</keyword>
<dbReference type="PROSITE" id="PS00154">
    <property type="entry name" value="ATPASE_E1_E2"/>
    <property type="match status" value="1"/>
</dbReference>
<evidence type="ECO:0000256" key="17">
    <source>
        <dbReference type="RuleBase" id="RU362081"/>
    </source>
</evidence>
<reference evidence="19" key="2">
    <citation type="submission" date="2023-07" db="EMBL/GenBank/DDBJ databases">
        <authorList>
            <person name="Aydin F."/>
            <person name="Tarhane S."/>
            <person name="Saticioglu I.B."/>
            <person name="Karakaya E."/>
            <person name="Abay S."/>
            <person name="Guran O."/>
            <person name="Bozkurt E."/>
            <person name="Uzum N."/>
            <person name="Olgun K."/>
            <person name="Jablonski D."/>
        </authorList>
    </citation>
    <scope>NUCLEOTIDE SEQUENCE</scope>
    <source>
        <strain evidence="19">Faydin-H75</strain>
    </source>
</reference>
<reference evidence="19 21" key="3">
    <citation type="journal article" date="2024" name="Syst. Appl. Microbiol.">
        <title>Helicobacter cappadocius sp. nov., from lizards: The first psychrotrophic Helicobacter species.</title>
        <authorList>
            <person name="Aydin F."/>
            <person name="Tarhane S."/>
            <person name="Karakaya E."/>
            <person name="Abay S."/>
            <person name="Kayman T."/>
            <person name="Guran O."/>
            <person name="Bozkurt E."/>
            <person name="Uzum N."/>
            <person name="Avci A."/>
            <person name="Olgun K."/>
            <person name="Jablonski D."/>
            <person name="Guran C."/>
            <person name="Burcin Saticioglu I."/>
        </authorList>
    </citation>
    <scope>NUCLEOTIDE SEQUENCE [LARGE SCALE GENOMIC DNA]</scope>
    <source>
        <strain evidence="19">Faydin-H75</strain>
        <strain evidence="21">faydin-H76</strain>
    </source>
</reference>
<dbReference type="InterPro" id="IPR023214">
    <property type="entry name" value="HAD_sf"/>
</dbReference>
<dbReference type="GO" id="GO:0012505">
    <property type="term" value="C:endomembrane system"/>
    <property type="evidence" value="ECO:0007669"/>
    <property type="project" value="UniProtKB-SubCell"/>
</dbReference>
<evidence type="ECO:0000313" key="20">
    <source>
        <dbReference type="EMBL" id="MDP2538311.1"/>
    </source>
</evidence>
<dbReference type="InterPro" id="IPR021993">
    <property type="entry name" value="ATPase-cat-bd"/>
</dbReference>
<dbReference type="Gene3D" id="3.40.1110.10">
    <property type="entry name" value="Calcium-transporting ATPase, cytoplasmic domain N"/>
    <property type="match status" value="1"/>
</dbReference>
<dbReference type="PROSITE" id="PS50846">
    <property type="entry name" value="HMA_2"/>
    <property type="match status" value="1"/>
</dbReference>
<dbReference type="GO" id="GO:0005886">
    <property type="term" value="C:plasma membrane"/>
    <property type="evidence" value="ECO:0007669"/>
    <property type="project" value="UniProtKB-SubCell"/>
</dbReference>
<feature type="transmembrane region" description="Helical" evidence="17">
    <location>
        <begin position="172"/>
        <end position="191"/>
    </location>
</feature>
<feature type="transmembrane region" description="Helical" evidence="17">
    <location>
        <begin position="241"/>
        <end position="263"/>
    </location>
</feature>
<dbReference type="SFLD" id="SFLDG00002">
    <property type="entry name" value="C1.7:_P-type_atpase_like"/>
    <property type="match status" value="1"/>
</dbReference>
<dbReference type="InterPro" id="IPR006121">
    <property type="entry name" value="HMA_dom"/>
</dbReference>
<feature type="domain" description="HMA" evidence="18">
    <location>
        <begin position="88"/>
        <end position="154"/>
    </location>
</feature>
<dbReference type="GO" id="GO:0055070">
    <property type="term" value="P:copper ion homeostasis"/>
    <property type="evidence" value="ECO:0007669"/>
    <property type="project" value="TreeGrafter"/>
</dbReference>
<organism evidence="20 21">
    <name type="scientific">Helicobacter cappadocius</name>
    <dbReference type="NCBI Taxonomy" id="3063998"/>
    <lineage>
        <taxon>Bacteria</taxon>
        <taxon>Pseudomonadati</taxon>
        <taxon>Campylobacterota</taxon>
        <taxon>Epsilonproteobacteria</taxon>
        <taxon>Campylobacterales</taxon>
        <taxon>Helicobacteraceae</taxon>
        <taxon>Helicobacter</taxon>
    </lineage>
</organism>
<dbReference type="SFLD" id="SFLDF00027">
    <property type="entry name" value="p-type_atpase"/>
    <property type="match status" value="1"/>
</dbReference>
<dbReference type="PANTHER" id="PTHR43520:SF8">
    <property type="entry name" value="P-TYPE CU(+) TRANSPORTER"/>
    <property type="match status" value="1"/>
</dbReference>
<reference evidence="20 22" key="1">
    <citation type="submission" date="2023-07" db="EMBL/GenBank/DDBJ databases">
        <title>Unpublished Manusciprt.</title>
        <authorList>
            <person name="Aydin F."/>
            <person name="Tarhane S."/>
            <person name="Saticioglu I.B."/>
            <person name="Karakaya E."/>
            <person name="Abay S."/>
            <person name="Guran O."/>
            <person name="Bozkurt E."/>
            <person name="Uzum N."/>
            <person name="Olgun K."/>
            <person name="Jablonski D."/>
        </authorList>
    </citation>
    <scope>NUCLEOTIDE SEQUENCE</scope>
    <source>
        <strain evidence="22">faydin-H75</strain>
        <strain evidence="20">Faydin-H76</strain>
    </source>
</reference>
<dbReference type="GO" id="GO:0005524">
    <property type="term" value="F:ATP binding"/>
    <property type="evidence" value="ECO:0007669"/>
    <property type="project" value="UniProtKB-UniRule"/>
</dbReference>
<dbReference type="Proteomes" id="UP001240777">
    <property type="component" value="Unassembled WGS sequence"/>
</dbReference>
<feature type="transmembrane region" description="Helical" evidence="17">
    <location>
        <begin position="211"/>
        <end position="229"/>
    </location>
</feature>
<dbReference type="GO" id="GO:0043682">
    <property type="term" value="F:P-type divalent copper transporter activity"/>
    <property type="evidence" value="ECO:0007669"/>
    <property type="project" value="UniProtKB-EC"/>
</dbReference>
<dbReference type="EC" id="7.2.2.9" evidence="14"/>
<keyword evidence="8 17" id="KW-0547">Nucleotide-binding</keyword>
<dbReference type="InterPro" id="IPR036163">
    <property type="entry name" value="HMA_dom_sf"/>
</dbReference>
<evidence type="ECO:0000256" key="16">
    <source>
        <dbReference type="ARBA" id="ARBA00047424"/>
    </source>
</evidence>
<dbReference type="Pfam" id="PF00702">
    <property type="entry name" value="Hydrolase"/>
    <property type="match status" value="1"/>
</dbReference>
<dbReference type="SUPFAM" id="SSF56784">
    <property type="entry name" value="HAD-like"/>
    <property type="match status" value="1"/>
</dbReference>
<evidence type="ECO:0000256" key="13">
    <source>
        <dbReference type="ARBA" id="ARBA00037143"/>
    </source>
</evidence>
<comment type="function">
    <text evidence="13">Probably involved in copper export.</text>
</comment>
<evidence type="ECO:0000256" key="12">
    <source>
        <dbReference type="ARBA" id="ARBA00023136"/>
    </source>
</evidence>
<feature type="transmembrane region" description="Helical" evidence="17">
    <location>
        <begin position="424"/>
        <end position="444"/>
    </location>
</feature>
<dbReference type="PRINTS" id="PR00119">
    <property type="entry name" value="CATATPASE"/>
</dbReference>
<evidence type="ECO:0000256" key="7">
    <source>
        <dbReference type="ARBA" id="ARBA00022723"/>
    </source>
</evidence>
<dbReference type="NCBIfam" id="TIGR01511">
    <property type="entry name" value="ATPase-IB1_Cu"/>
    <property type="match status" value="1"/>
</dbReference>
<evidence type="ECO:0000256" key="11">
    <source>
        <dbReference type="ARBA" id="ARBA00022989"/>
    </source>
</evidence>
<feature type="transmembrane region" description="Helical" evidence="17">
    <location>
        <begin position="269"/>
        <end position="287"/>
    </location>
</feature>
<feature type="transmembrane region" description="Helical" evidence="17">
    <location>
        <begin position="450"/>
        <end position="480"/>
    </location>
</feature>
<dbReference type="NCBIfam" id="TIGR01525">
    <property type="entry name" value="ATPase-IB_hvy"/>
    <property type="match status" value="1"/>
</dbReference>
<name>A0AA90TAY3_9HELI</name>
<dbReference type="EMBL" id="JAUPEV010000001">
    <property type="protein sequence ID" value="MDO7252444.1"/>
    <property type="molecule type" value="Genomic_DNA"/>
</dbReference>
<dbReference type="InterPro" id="IPR059000">
    <property type="entry name" value="ATPase_P-type_domA"/>
</dbReference>
<dbReference type="GO" id="GO:0016887">
    <property type="term" value="F:ATP hydrolysis activity"/>
    <property type="evidence" value="ECO:0007669"/>
    <property type="project" value="InterPro"/>
</dbReference>
<evidence type="ECO:0000256" key="10">
    <source>
        <dbReference type="ARBA" id="ARBA00022967"/>
    </source>
</evidence>
<dbReference type="SUPFAM" id="SSF81665">
    <property type="entry name" value="Calcium ATPase, transmembrane domain M"/>
    <property type="match status" value="1"/>
</dbReference>
<feature type="transmembrane region" description="Helical" evidence="17">
    <location>
        <begin position="755"/>
        <end position="777"/>
    </location>
</feature>
<evidence type="ECO:0000313" key="19">
    <source>
        <dbReference type="EMBL" id="MDO7252444.1"/>
    </source>
</evidence>
<evidence type="ECO:0000313" key="22">
    <source>
        <dbReference type="Proteomes" id="UP001240777"/>
    </source>
</evidence>
<evidence type="ECO:0000256" key="1">
    <source>
        <dbReference type="ARBA" id="ARBA00004127"/>
    </source>
</evidence>
<keyword evidence="11 17" id="KW-1133">Transmembrane helix</keyword>
<evidence type="ECO:0000256" key="14">
    <source>
        <dbReference type="ARBA" id="ARBA00038904"/>
    </source>
</evidence>
<dbReference type="InterPro" id="IPR036412">
    <property type="entry name" value="HAD-like_sf"/>
</dbReference>